<accession>A0A0L0FBX3</accession>
<evidence type="ECO:0000256" key="1">
    <source>
        <dbReference type="ARBA" id="ARBA00022723"/>
    </source>
</evidence>
<gene>
    <name evidence="7" type="ORF">SARC_13192</name>
</gene>
<evidence type="ECO:0000259" key="6">
    <source>
        <dbReference type="PROSITE" id="PS50865"/>
    </source>
</evidence>
<protein>
    <recommendedName>
        <fullName evidence="6">MYND-type domain-containing protein</fullName>
    </recommendedName>
</protein>
<dbReference type="GO" id="GO:0005634">
    <property type="term" value="C:nucleus"/>
    <property type="evidence" value="ECO:0007669"/>
    <property type="project" value="TreeGrafter"/>
</dbReference>
<dbReference type="STRING" id="667725.A0A0L0FBX3"/>
<dbReference type="EMBL" id="KQ244594">
    <property type="protein sequence ID" value="KNC74255.1"/>
    <property type="molecule type" value="Genomic_DNA"/>
</dbReference>
<feature type="domain" description="MYND-type" evidence="6">
    <location>
        <begin position="141"/>
        <end position="178"/>
    </location>
</feature>
<keyword evidence="2 4" id="KW-0863">Zinc-finger</keyword>
<dbReference type="PANTHER" id="PTHR10237">
    <property type="entry name" value="DEFORMED EPIDERMAL AUTOREGULATORY FACTOR 1 HOMOLOG SUPPRESSIN"/>
    <property type="match status" value="1"/>
</dbReference>
<dbReference type="PANTHER" id="PTHR10237:SF14">
    <property type="entry name" value="MYND-TYPE DOMAIN-CONTAINING PROTEIN"/>
    <property type="match status" value="1"/>
</dbReference>
<dbReference type="InterPro" id="IPR002893">
    <property type="entry name" value="Znf_MYND"/>
</dbReference>
<dbReference type="GO" id="GO:0008270">
    <property type="term" value="F:zinc ion binding"/>
    <property type="evidence" value="ECO:0007669"/>
    <property type="project" value="UniProtKB-KW"/>
</dbReference>
<feature type="region of interest" description="Disordered" evidence="5">
    <location>
        <begin position="177"/>
        <end position="200"/>
    </location>
</feature>
<evidence type="ECO:0000256" key="5">
    <source>
        <dbReference type="SAM" id="MobiDB-lite"/>
    </source>
</evidence>
<name>A0A0L0FBX3_9EUKA</name>
<dbReference type="GeneID" id="25913696"/>
<dbReference type="Pfam" id="PF01753">
    <property type="entry name" value="zf-MYND"/>
    <property type="match status" value="1"/>
</dbReference>
<keyword evidence="8" id="KW-1185">Reference proteome</keyword>
<proteinExistence type="predicted"/>
<dbReference type="RefSeq" id="XP_014148157.1">
    <property type="nucleotide sequence ID" value="XM_014292682.1"/>
</dbReference>
<keyword evidence="3" id="KW-0862">Zinc</keyword>
<dbReference type="Proteomes" id="UP000054560">
    <property type="component" value="Unassembled WGS sequence"/>
</dbReference>
<dbReference type="eggNOG" id="ENOG502SCM8">
    <property type="taxonomic scope" value="Eukaryota"/>
</dbReference>
<evidence type="ECO:0000313" key="7">
    <source>
        <dbReference type="EMBL" id="KNC74255.1"/>
    </source>
</evidence>
<dbReference type="PROSITE" id="PS50865">
    <property type="entry name" value="ZF_MYND_2"/>
    <property type="match status" value="1"/>
</dbReference>
<dbReference type="GO" id="GO:0000981">
    <property type="term" value="F:DNA-binding transcription factor activity, RNA polymerase II-specific"/>
    <property type="evidence" value="ECO:0007669"/>
    <property type="project" value="TreeGrafter"/>
</dbReference>
<sequence length="315" mass="35458">MEMLNSLSSLYDEHGCPMLVLMKYDDVAECILFEVVAVRRRENGEPILQVNWGKHTKSSSNLDAVFALISEATRNNRLVPMTVERSELELCAQVLEENQTTRKEYTLPAPSESYQYASYFTVRYAPDMVDTKAVTKTKLKCVMCGKKRPKRCSKCSSVQYCSVVCQHAHWKAGHKDVCNKSSGDSGQPSATSSNPAGDADSVLIDSQQEGQYGTTFLTVTGVASHYKTGSIPHNVHGDSEFLVKIQICMMQGGPMMMYDETKSFTRSIEMNEPGAKELFKVVDQYGAMKLYMKPKREGKYFRIFLKSLPSQRQPW</sequence>
<dbReference type="AlphaFoldDB" id="A0A0L0FBX3"/>
<organism evidence="7 8">
    <name type="scientific">Sphaeroforma arctica JP610</name>
    <dbReference type="NCBI Taxonomy" id="667725"/>
    <lineage>
        <taxon>Eukaryota</taxon>
        <taxon>Ichthyosporea</taxon>
        <taxon>Ichthyophonida</taxon>
        <taxon>Sphaeroforma</taxon>
    </lineage>
</organism>
<evidence type="ECO:0000256" key="3">
    <source>
        <dbReference type="ARBA" id="ARBA00022833"/>
    </source>
</evidence>
<keyword evidence="1" id="KW-0479">Metal-binding</keyword>
<feature type="compositionally biased region" description="Polar residues" evidence="5">
    <location>
        <begin position="179"/>
        <end position="195"/>
    </location>
</feature>
<dbReference type="Gene3D" id="6.10.140.2220">
    <property type="match status" value="1"/>
</dbReference>
<evidence type="ECO:0000313" key="8">
    <source>
        <dbReference type="Proteomes" id="UP000054560"/>
    </source>
</evidence>
<evidence type="ECO:0000256" key="4">
    <source>
        <dbReference type="PROSITE-ProRule" id="PRU00134"/>
    </source>
</evidence>
<evidence type="ECO:0000256" key="2">
    <source>
        <dbReference type="ARBA" id="ARBA00022771"/>
    </source>
</evidence>
<dbReference type="InterPro" id="IPR024119">
    <property type="entry name" value="TF_DEAF-1"/>
</dbReference>
<dbReference type="PROSITE" id="PS01360">
    <property type="entry name" value="ZF_MYND_1"/>
    <property type="match status" value="1"/>
</dbReference>
<dbReference type="OrthoDB" id="341421at2759"/>
<reference evidence="7 8" key="1">
    <citation type="submission" date="2011-02" db="EMBL/GenBank/DDBJ databases">
        <title>The Genome Sequence of Sphaeroforma arctica JP610.</title>
        <authorList>
            <consortium name="The Broad Institute Genome Sequencing Platform"/>
            <person name="Russ C."/>
            <person name="Cuomo C."/>
            <person name="Young S.K."/>
            <person name="Zeng Q."/>
            <person name="Gargeya S."/>
            <person name="Alvarado L."/>
            <person name="Berlin A."/>
            <person name="Chapman S.B."/>
            <person name="Chen Z."/>
            <person name="Freedman E."/>
            <person name="Gellesch M."/>
            <person name="Goldberg J."/>
            <person name="Griggs A."/>
            <person name="Gujja S."/>
            <person name="Heilman E."/>
            <person name="Heiman D."/>
            <person name="Howarth C."/>
            <person name="Mehta T."/>
            <person name="Neiman D."/>
            <person name="Pearson M."/>
            <person name="Roberts A."/>
            <person name="Saif S."/>
            <person name="Shea T."/>
            <person name="Shenoy N."/>
            <person name="Sisk P."/>
            <person name="Stolte C."/>
            <person name="Sykes S."/>
            <person name="White J."/>
            <person name="Yandava C."/>
            <person name="Burger G."/>
            <person name="Gray M.W."/>
            <person name="Holland P.W.H."/>
            <person name="King N."/>
            <person name="Lang F.B.F."/>
            <person name="Roger A.J."/>
            <person name="Ruiz-Trillo I."/>
            <person name="Haas B."/>
            <person name="Nusbaum C."/>
            <person name="Birren B."/>
        </authorList>
    </citation>
    <scope>NUCLEOTIDE SEQUENCE [LARGE SCALE GENOMIC DNA]</scope>
    <source>
        <strain evidence="7 8">JP610</strain>
    </source>
</reference>
<dbReference type="SUPFAM" id="SSF144232">
    <property type="entry name" value="HIT/MYND zinc finger-like"/>
    <property type="match status" value="1"/>
</dbReference>